<sequence length="503" mass="55806">MEPTDPDLDREIAEITERTLGISWDDISSILHFDPSLAQRQPKLLLVGRLVSRKIHQRQVILPVIRMGWRFLKGFQIEDAGPYKFLFTFSSVEDKNRILLQEPWNFKGSLMILREWPPSVAVEDIDLTMVSFWVQIHGLPLGGLARENVLLLGSKIGQVLSLDDDPSNKSYLRLKVQFNADQPLQPGFFLTRNSQERSWISFKYERLSNFCSHCGRIDHTTGVCEQEDPHPFSGALDDRIRGQLPVNLLLARIHENEAVGNQRTSTSPSSSKTFSSPAREAISSTHQPHCAMNLGRPSEDMPFLMTTLCESVPLQECDPTLNHNGADALVQDALEQRVAHLSQAPLVNIEAPPINTQRLEMAKQSLSNITKDPKPTRRHKGKFKAVSLRSAITMGASTVAHKASSPQSHSKRKSTLDPTPSLSSPPKKLKTIEVFSYEGHELSLAALVGSGNRRGKRRTGSTSSFPLREEPSSVLPDSGEAPDQIVDTQTAGVAGHNLPPPEP</sequence>
<dbReference type="InterPro" id="IPR040256">
    <property type="entry name" value="At4g02000-like"/>
</dbReference>
<dbReference type="PANTHER" id="PTHR31286:SF178">
    <property type="entry name" value="DUF4283 DOMAIN-CONTAINING PROTEIN"/>
    <property type="match status" value="1"/>
</dbReference>
<accession>A0A6A1WLW2</accession>
<comment type="caution">
    <text evidence="4">The sequence shown here is derived from an EMBL/GenBank/DDBJ whole genome shotgun (WGS) entry which is preliminary data.</text>
</comment>
<evidence type="ECO:0000259" key="3">
    <source>
        <dbReference type="Pfam" id="PF14392"/>
    </source>
</evidence>
<dbReference type="Pfam" id="PF14111">
    <property type="entry name" value="DUF4283"/>
    <property type="match status" value="1"/>
</dbReference>
<dbReference type="OrthoDB" id="1938170at2759"/>
<evidence type="ECO:0000313" key="4">
    <source>
        <dbReference type="EMBL" id="KAB1224847.1"/>
    </source>
</evidence>
<evidence type="ECO:0008006" key="6">
    <source>
        <dbReference type="Google" id="ProtNLM"/>
    </source>
</evidence>
<dbReference type="EMBL" id="RXIC02000019">
    <property type="protein sequence ID" value="KAB1224847.1"/>
    <property type="molecule type" value="Genomic_DNA"/>
</dbReference>
<dbReference type="InterPro" id="IPR025836">
    <property type="entry name" value="Zn_knuckle_CX2CX4HX4C"/>
</dbReference>
<evidence type="ECO:0000313" key="5">
    <source>
        <dbReference type="Proteomes" id="UP000516437"/>
    </source>
</evidence>
<evidence type="ECO:0000259" key="2">
    <source>
        <dbReference type="Pfam" id="PF14111"/>
    </source>
</evidence>
<feature type="domain" description="Zinc knuckle CX2CX4HX4C" evidence="3">
    <location>
        <begin position="193"/>
        <end position="225"/>
    </location>
</feature>
<keyword evidence="5" id="KW-1185">Reference proteome</keyword>
<proteinExistence type="predicted"/>
<reference evidence="4 5" key="1">
    <citation type="journal article" date="2019" name="Plant Biotechnol. J.">
        <title>The red bayberry genome and genetic basis of sex determination.</title>
        <authorList>
            <person name="Jia H.M."/>
            <person name="Jia H.J."/>
            <person name="Cai Q.L."/>
            <person name="Wang Y."/>
            <person name="Zhao H.B."/>
            <person name="Yang W.F."/>
            <person name="Wang G.Y."/>
            <person name="Li Y.H."/>
            <person name="Zhan D.L."/>
            <person name="Shen Y.T."/>
            <person name="Niu Q.F."/>
            <person name="Chang L."/>
            <person name="Qiu J."/>
            <person name="Zhao L."/>
            <person name="Xie H.B."/>
            <person name="Fu W.Y."/>
            <person name="Jin J."/>
            <person name="Li X.W."/>
            <person name="Jiao Y."/>
            <person name="Zhou C.C."/>
            <person name="Tu T."/>
            <person name="Chai C.Y."/>
            <person name="Gao J.L."/>
            <person name="Fan L.J."/>
            <person name="van de Weg E."/>
            <person name="Wang J.Y."/>
            <person name="Gao Z.S."/>
        </authorList>
    </citation>
    <scope>NUCLEOTIDE SEQUENCE [LARGE SCALE GENOMIC DNA]</scope>
    <source>
        <tissue evidence="4">Leaves</tissue>
    </source>
</reference>
<name>A0A6A1WLW2_9ROSI</name>
<dbReference type="InterPro" id="IPR025558">
    <property type="entry name" value="DUF4283"/>
</dbReference>
<gene>
    <name evidence="4" type="ORF">CJ030_MR1G004796</name>
</gene>
<feature type="region of interest" description="Disordered" evidence="1">
    <location>
        <begin position="397"/>
        <end position="427"/>
    </location>
</feature>
<feature type="compositionally biased region" description="Low complexity" evidence="1">
    <location>
        <begin position="416"/>
        <end position="426"/>
    </location>
</feature>
<feature type="region of interest" description="Disordered" evidence="1">
    <location>
        <begin position="450"/>
        <end position="503"/>
    </location>
</feature>
<organism evidence="4 5">
    <name type="scientific">Morella rubra</name>
    <name type="common">Chinese bayberry</name>
    <dbReference type="NCBI Taxonomy" id="262757"/>
    <lineage>
        <taxon>Eukaryota</taxon>
        <taxon>Viridiplantae</taxon>
        <taxon>Streptophyta</taxon>
        <taxon>Embryophyta</taxon>
        <taxon>Tracheophyta</taxon>
        <taxon>Spermatophyta</taxon>
        <taxon>Magnoliopsida</taxon>
        <taxon>eudicotyledons</taxon>
        <taxon>Gunneridae</taxon>
        <taxon>Pentapetalae</taxon>
        <taxon>rosids</taxon>
        <taxon>fabids</taxon>
        <taxon>Fagales</taxon>
        <taxon>Myricaceae</taxon>
        <taxon>Morella</taxon>
    </lineage>
</organism>
<dbReference type="Pfam" id="PF14392">
    <property type="entry name" value="zf-CCHC_4"/>
    <property type="match status" value="1"/>
</dbReference>
<dbReference type="PANTHER" id="PTHR31286">
    <property type="entry name" value="GLYCINE-RICH CELL WALL STRUCTURAL PROTEIN 1.8-LIKE"/>
    <property type="match status" value="1"/>
</dbReference>
<evidence type="ECO:0000256" key="1">
    <source>
        <dbReference type="SAM" id="MobiDB-lite"/>
    </source>
</evidence>
<protein>
    <recommendedName>
        <fullName evidence="6">DUF4283 domain-containing protein</fullName>
    </recommendedName>
</protein>
<feature type="domain" description="DUF4283" evidence="2">
    <location>
        <begin position="43"/>
        <end position="122"/>
    </location>
</feature>
<dbReference type="Proteomes" id="UP000516437">
    <property type="component" value="Chromosome 1"/>
</dbReference>
<dbReference type="AlphaFoldDB" id="A0A6A1WLW2"/>